<dbReference type="Pfam" id="PF13417">
    <property type="entry name" value="GST_N_3"/>
    <property type="match status" value="1"/>
</dbReference>
<dbReference type="InterPro" id="IPR004045">
    <property type="entry name" value="Glutathione_S-Trfase_N"/>
</dbReference>
<dbReference type="EMBL" id="FUUY01000001">
    <property type="protein sequence ID" value="SJX20672.1"/>
    <property type="molecule type" value="Genomic_DNA"/>
</dbReference>
<dbReference type="SUPFAM" id="SSF47616">
    <property type="entry name" value="GST C-terminal domain-like"/>
    <property type="match status" value="1"/>
</dbReference>
<feature type="domain" description="GST N-terminal" evidence="1">
    <location>
        <begin position="1"/>
        <end position="74"/>
    </location>
</feature>
<feature type="domain" description="GST C-terminal" evidence="2">
    <location>
        <begin position="78"/>
        <end position="213"/>
    </location>
</feature>
<dbReference type="InterPro" id="IPR004046">
    <property type="entry name" value="GST_C"/>
</dbReference>
<dbReference type="InterPro" id="IPR010987">
    <property type="entry name" value="Glutathione-S-Trfase_C-like"/>
</dbReference>
<dbReference type="CDD" id="cd03189">
    <property type="entry name" value="GST_C_GTT1_like"/>
    <property type="match status" value="1"/>
</dbReference>
<sequence>MILHHLQNSRSQRILWILEELELSYELKLYDTTQARQTNLKFPTLDISHDTQAIRLTESSAIVEYLCQLQQKLIILHDHTQYWNFCFYSHYSDASLMPNLALKQVFQHIKQQTPLVVRFVSLAFQSTFNRAYLNPELHRQLKEIDTHLSTHSYFAGDVFSYADILMWFPLYAASYATPQFTQYHAIQYYFTQIQSRPAFNAAMARGQWSASYFEHYWSITQ</sequence>
<dbReference type="Gene3D" id="3.40.30.10">
    <property type="entry name" value="Glutaredoxin"/>
    <property type="match status" value="1"/>
</dbReference>
<evidence type="ECO:0000259" key="2">
    <source>
        <dbReference type="PROSITE" id="PS50405"/>
    </source>
</evidence>
<evidence type="ECO:0000313" key="3">
    <source>
        <dbReference type="EMBL" id="SJX20672.1"/>
    </source>
</evidence>
<dbReference type="AlphaFoldDB" id="A0A1R7Q8V4"/>
<dbReference type="Proteomes" id="UP000196240">
    <property type="component" value="Unassembled WGS sequence"/>
</dbReference>
<reference evidence="3 4" key="1">
    <citation type="submission" date="2017-02" db="EMBL/GenBank/DDBJ databases">
        <authorList>
            <person name="Peterson S.W."/>
        </authorList>
    </citation>
    <scope>NUCLEOTIDE SEQUENCE [LARGE SCALE GENOMIC DNA]</scope>
    <source>
        <strain evidence="3">C6</strain>
    </source>
</reference>
<dbReference type="PANTHER" id="PTHR44051">
    <property type="entry name" value="GLUTATHIONE S-TRANSFERASE-RELATED"/>
    <property type="match status" value="1"/>
</dbReference>
<name>A0A1R7Q8V4_ACIJO</name>
<dbReference type="PANTHER" id="PTHR44051:SF9">
    <property type="entry name" value="GLUTATHIONE S-TRANSFERASE 1"/>
    <property type="match status" value="1"/>
</dbReference>
<evidence type="ECO:0000259" key="1">
    <source>
        <dbReference type="PROSITE" id="PS50404"/>
    </source>
</evidence>
<keyword evidence="3" id="KW-0560">Oxidoreductase</keyword>
<dbReference type="GO" id="GO:0016491">
    <property type="term" value="F:oxidoreductase activity"/>
    <property type="evidence" value="ECO:0007669"/>
    <property type="project" value="UniProtKB-KW"/>
</dbReference>
<proteinExistence type="predicted"/>
<dbReference type="Pfam" id="PF00043">
    <property type="entry name" value="GST_C"/>
    <property type="match status" value="1"/>
</dbReference>
<dbReference type="PROSITE" id="PS50405">
    <property type="entry name" value="GST_CTER"/>
    <property type="match status" value="1"/>
</dbReference>
<dbReference type="InterPro" id="IPR036249">
    <property type="entry name" value="Thioredoxin-like_sf"/>
</dbReference>
<organism evidence="3 4">
    <name type="scientific">Acinetobacter johnsonii</name>
    <dbReference type="NCBI Taxonomy" id="40214"/>
    <lineage>
        <taxon>Bacteria</taxon>
        <taxon>Pseudomonadati</taxon>
        <taxon>Pseudomonadota</taxon>
        <taxon>Gammaproteobacteria</taxon>
        <taxon>Moraxellales</taxon>
        <taxon>Moraxellaceae</taxon>
        <taxon>Acinetobacter</taxon>
    </lineage>
</organism>
<evidence type="ECO:0000313" key="4">
    <source>
        <dbReference type="Proteomes" id="UP000196240"/>
    </source>
</evidence>
<accession>A0A1R7Q8V4</accession>
<dbReference type="InterPro" id="IPR036282">
    <property type="entry name" value="Glutathione-S-Trfase_C_sf"/>
</dbReference>
<dbReference type="PROSITE" id="PS50404">
    <property type="entry name" value="GST_NTER"/>
    <property type="match status" value="1"/>
</dbReference>
<dbReference type="Gene3D" id="1.20.1050.10">
    <property type="match status" value="1"/>
</dbReference>
<gene>
    <name evidence="3" type="primary">yfcG_1</name>
    <name evidence="3" type="ORF">ACNJC6_00263</name>
</gene>
<dbReference type="RefSeq" id="WP_087010675.1">
    <property type="nucleotide sequence ID" value="NZ_FUUY01000001.1"/>
</dbReference>
<dbReference type="SUPFAM" id="SSF52833">
    <property type="entry name" value="Thioredoxin-like"/>
    <property type="match status" value="1"/>
</dbReference>
<dbReference type="EC" id="1.8.4.-" evidence="3"/>
<protein>
    <submittedName>
        <fullName evidence="3">Disulfide-bond oxidoreductase YfcG</fullName>
        <ecNumber evidence="3">1.8.4.-</ecNumber>
    </submittedName>
</protein>